<dbReference type="KEGG" id="ess:ATZ33_06405"/>
<dbReference type="InterPro" id="IPR010424">
    <property type="entry name" value="EutQ"/>
</dbReference>
<dbReference type="Pfam" id="PF06249">
    <property type="entry name" value="EutQ"/>
    <property type="match status" value="1"/>
</dbReference>
<evidence type="ECO:0000313" key="2">
    <source>
        <dbReference type="EMBL" id="OJG91765.1"/>
    </source>
</evidence>
<evidence type="ECO:0008006" key="5">
    <source>
        <dbReference type="Google" id="ProtNLM"/>
    </source>
</evidence>
<accession>A0A0S3K9Q6</accession>
<dbReference type="PANTHER" id="PTHR36169">
    <property type="entry name" value="ETHANOLAMINE UTILIZATION PROTEIN EUTQ"/>
    <property type="match status" value="1"/>
</dbReference>
<organism evidence="2 4">
    <name type="scientific">Enterococcus silesiacus</name>
    <dbReference type="NCBI Taxonomy" id="332949"/>
    <lineage>
        <taxon>Bacteria</taxon>
        <taxon>Bacillati</taxon>
        <taxon>Bacillota</taxon>
        <taxon>Bacilli</taxon>
        <taxon>Lactobacillales</taxon>
        <taxon>Enterococcaceae</taxon>
        <taxon>Enterococcus</taxon>
    </lineage>
</organism>
<dbReference type="SUPFAM" id="SSF51182">
    <property type="entry name" value="RmlC-like cupins"/>
    <property type="match status" value="1"/>
</dbReference>
<keyword evidence="3" id="KW-1185">Reference proteome</keyword>
<dbReference type="Proteomes" id="UP000183039">
    <property type="component" value="Unassembled WGS sequence"/>
</dbReference>
<dbReference type="Gene3D" id="2.60.120.10">
    <property type="entry name" value="Jelly Rolls"/>
    <property type="match status" value="1"/>
</dbReference>
<dbReference type="RefSeq" id="WP_071877765.1">
    <property type="nucleotide sequence ID" value="NZ_JXLC01000011.1"/>
</dbReference>
<dbReference type="EMBL" id="CP013614">
    <property type="protein sequence ID" value="ALS01011.1"/>
    <property type="molecule type" value="Genomic_DNA"/>
</dbReference>
<evidence type="ECO:0000313" key="1">
    <source>
        <dbReference type="EMBL" id="ALS01011.1"/>
    </source>
</evidence>
<reference evidence="1 3" key="2">
    <citation type="submission" date="2015-12" db="EMBL/GenBank/DDBJ databases">
        <authorList>
            <person name="Lauer A."/>
            <person name="Humrighouse B."/>
            <person name="Loparev V."/>
            <person name="Shewmaker P.L."/>
            <person name="Whitney A.M."/>
            <person name="McLaughlin R.W."/>
        </authorList>
    </citation>
    <scope>NUCLEOTIDE SEQUENCE [LARGE SCALE GENOMIC DNA]</scope>
    <source>
        <strain evidence="1 3">LMG 23085</strain>
    </source>
</reference>
<dbReference type="Proteomes" id="UP000065511">
    <property type="component" value="Chromosome"/>
</dbReference>
<gene>
    <name evidence="1" type="ORF">ATZ33_06405</name>
    <name evidence="2" type="ORF">RV15_GL000432</name>
</gene>
<dbReference type="PANTHER" id="PTHR36169:SF1">
    <property type="entry name" value="ACETATE KINASE EUTQ"/>
    <property type="match status" value="1"/>
</dbReference>
<sequence>MKKLICAKDIETLHNNGDQVILINKQTIITPSAKDLAEEYHMLLKKSESESVNTVFDSQEITKEYLVTLLKNLLNEAGITGFEEEPFECQTHSSGLKIIRGSTVKLSALNDTDEDVCYQEILSSQAGEIKLGILAINNSHLYEEDTLESVNYVVDGTLQVTIDETSFEAYKGDIIFVPQHSAINWSTPNKVTILSGKLKSGG</sequence>
<evidence type="ECO:0000313" key="3">
    <source>
        <dbReference type="Proteomes" id="UP000065511"/>
    </source>
</evidence>
<dbReference type="EMBL" id="JXLC01000011">
    <property type="protein sequence ID" value="OJG91765.1"/>
    <property type="molecule type" value="Genomic_DNA"/>
</dbReference>
<proteinExistence type="predicted"/>
<protein>
    <recommendedName>
        <fullName evidence="5">Ethanolamine utilization protein EutQ</fullName>
    </recommendedName>
</protein>
<dbReference type="InterPro" id="IPR014710">
    <property type="entry name" value="RmlC-like_jellyroll"/>
</dbReference>
<evidence type="ECO:0000313" key="4">
    <source>
        <dbReference type="Proteomes" id="UP000183039"/>
    </source>
</evidence>
<name>A0A0S3K9Q6_9ENTE</name>
<dbReference type="InterPro" id="IPR011051">
    <property type="entry name" value="RmlC_Cupin_sf"/>
</dbReference>
<reference evidence="2 4" key="1">
    <citation type="submission" date="2014-12" db="EMBL/GenBank/DDBJ databases">
        <title>Draft genome sequences of 29 type strains of Enterococci.</title>
        <authorList>
            <person name="Zhong Z."/>
            <person name="Sun Z."/>
            <person name="Liu W."/>
            <person name="Zhang W."/>
            <person name="Zhang H."/>
        </authorList>
    </citation>
    <scope>NUCLEOTIDE SEQUENCE [LARGE SCALE GENOMIC DNA]</scope>
    <source>
        <strain evidence="2 4">DSM 22801</strain>
    </source>
</reference>
<dbReference type="OrthoDB" id="3828611at2"/>
<dbReference type="AlphaFoldDB" id="A0A0S3K9Q6"/>